<dbReference type="RefSeq" id="WP_227320432.1">
    <property type="nucleotide sequence ID" value="NZ_JAESVB010000002.1"/>
</dbReference>
<dbReference type="AlphaFoldDB" id="A0A963YQC4"/>
<reference evidence="1" key="1">
    <citation type="journal article" date="2021" name="Microorganisms">
        <title>Acidisoma silvae sp. nov. and Acidisomacellulosilytica sp. nov., Two Acidophilic Bacteria Isolated from Decaying Wood, Hydrolyzing Cellulose and Producing Poly-3-hydroxybutyrate.</title>
        <authorList>
            <person name="Mieszkin S."/>
            <person name="Pouder E."/>
            <person name="Uroz S."/>
            <person name="Simon-Colin C."/>
            <person name="Alain K."/>
        </authorList>
    </citation>
    <scope>NUCLEOTIDE SEQUENCE</scope>
    <source>
        <strain evidence="1">HW T2.11</strain>
    </source>
</reference>
<dbReference type="EMBL" id="JAESVB010000002">
    <property type="protein sequence ID" value="MCB8874767.1"/>
    <property type="molecule type" value="Genomic_DNA"/>
</dbReference>
<sequence>MDTIDVTGRVLTVRQPQVLDQLRLFKSVGPVLAQNQPYLGMAMVACAVTAIDGVPVPTPANEYQIESLIQRLGDAGLRAAGAVLDPSPSDDEVREQAGN</sequence>
<keyword evidence="2" id="KW-1185">Reference proteome</keyword>
<evidence type="ECO:0000313" key="1">
    <source>
        <dbReference type="EMBL" id="MCB8874767.1"/>
    </source>
</evidence>
<proteinExistence type="predicted"/>
<comment type="caution">
    <text evidence="1">The sequence shown here is derived from an EMBL/GenBank/DDBJ whole genome shotgun (WGS) entry which is preliminary data.</text>
</comment>
<evidence type="ECO:0000313" key="2">
    <source>
        <dbReference type="Proteomes" id="UP000708298"/>
    </source>
</evidence>
<accession>A0A963YQC4</accession>
<name>A0A963YQC4_9PROT</name>
<protein>
    <submittedName>
        <fullName evidence="1">Uncharacterized protein</fullName>
    </submittedName>
</protein>
<gene>
    <name evidence="1" type="ORF">ASILVAE211_06200</name>
</gene>
<dbReference type="Proteomes" id="UP000708298">
    <property type="component" value="Unassembled WGS sequence"/>
</dbReference>
<organism evidence="1 2">
    <name type="scientific">Acidisoma silvae</name>
    <dbReference type="NCBI Taxonomy" id="2802396"/>
    <lineage>
        <taxon>Bacteria</taxon>
        <taxon>Pseudomonadati</taxon>
        <taxon>Pseudomonadota</taxon>
        <taxon>Alphaproteobacteria</taxon>
        <taxon>Acetobacterales</taxon>
        <taxon>Acidocellaceae</taxon>
        <taxon>Acidisoma</taxon>
    </lineage>
</organism>
<reference evidence="1" key="2">
    <citation type="submission" date="2021-01" db="EMBL/GenBank/DDBJ databases">
        <authorList>
            <person name="Mieszkin S."/>
            <person name="Pouder E."/>
            <person name="Alain K."/>
        </authorList>
    </citation>
    <scope>NUCLEOTIDE SEQUENCE</scope>
    <source>
        <strain evidence="1">HW T2.11</strain>
    </source>
</reference>